<accession>A0ABP7FF93</accession>
<protein>
    <recommendedName>
        <fullName evidence="2">CN hydrolase domain-containing protein</fullName>
    </recommendedName>
</protein>
<keyword evidence="4" id="KW-1185">Reference proteome</keyword>
<dbReference type="RefSeq" id="WP_344969271.1">
    <property type="nucleotide sequence ID" value="NZ_BAABDD010000006.1"/>
</dbReference>
<dbReference type="Pfam" id="PF00795">
    <property type="entry name" value="CN_hydrolase"/>
    <property type="match status" value="2"/>
</dbReference>
<comment type="caution">
    <text evidence="3">The sequence shown here is derived from an EMBL/GenBank/DDBJ whole genome shotgun (WGS) entry which is preliminary data.</text>
</comment>
<evidence type="ECO:0000313" key="3">
    <source>
        <dbReference type="EMBL" id="GAA3737614.1"/>
    </source>
</evidence>
<comment type="similarity">
    <text evidence="1">Belongs to the carbon-nitrogen hydrolase superfamily. NIT1/NIT2 family.</text>
</comment>
<feature type="domain" description="CN hydrolase" evidence="2">
    <location>
        <begin position="293"/>
        <end position="533"/>
    </location>
</feature>
<evidence type="ECO:0000259" key="2">
    <source>
        <dbReference type="PROSITE" id="PS50263"/>
    </source>
</evidence>
<reference evidence="4" key="1">
    <citation type="journal article" date="2019" name="Int. J. Syst. Evol. Microbiol.">
        <title>The Global Catalogue of Microorganisms (GCM) 10K type strain sequencing project: providing services to taxonomists for standard genome sequencing and annotation.</title>
        <authorList>
            <consortium name="The Broad Institute Genomics Platform"/>
            <consortium name="The Broad Institute Genome Sequencing Center for Infectious Disease"/>
            <person name="Wu L."/>
            <person name="Ma J."/>
        </authorList>
    </citation>
    <scope>NUCLEOTIDE SEQUENCE [LARGE SCALE GENOMIC DNA]</scope>
    <source>
        <strain evidence="4">JCM 17137</strain>
    </source>
</reference>
<evidence type="ECO:0000256" key="1">
    <source>
        <dbReference type="ARBA" id="ARBA00010613"/>
    </source>
</evidence>
<feature type="domain" description="CN hydrolase" evidence="2">
    <location>
        <begin position="4"/>
        <end position="242"/>
    </location>
</feature>
<dbReference type="Proteomes" id="UP001500908">
    <property type="component" value="Unassembled WGS sequence"/>
</dbReference>
<dbReference type="InterPro" id="IPR003010">
    <property type="entry name" value="C-N_Hydrolase"/>
</dbReference>
<dbReference type="Gene3D" id="3.60.110.10">
    <property type="entry name" value="Carbon-nitrogen hydrolase"/>
    <property type="match status" value="2"/>
</dbReference>
<organism evidence="3 4">
    <name type="scientific">Salinactinospora qingdaonensis</name>
    <dbReference type="NCBI Taxonomy" id="702744"/>
    <lineage>
        <taxon>Bacteria</taxon>
        <taxon>Bacillati</taxon>
        <taxon>Actinomycetota</taxon>
        <taxon>Actinomycetes</taxon>
        <taxon>Streptosporangiales</taxon>
        <taxon>Nocardiopsidaceae</taxon>
        <taxon>Salinactinospora</taxon>
    </lineage>
</organism>
<dbReference type="CDD" id="cd07197">
    <property type="entry name" value="nitrilase"/>
    <property type="match status" value="2"/>
</dbReference>
<evidence type="ECO:0000313" key="4">
    <source>
        <dbReference type="Proteomes" id="UP001500908"/>
    </source>
</evidence>
<gene>
    <name evidence="3" type="ORF">GCM10022402_16990</name>
</gene>
<name>A0ABP7FF93_9ACTN</name>
<dbReference type="PANTHER" id="PTHR23088:SF27">
    <property type="entry name" value="DEAMINATED GLUTATHIONE AMIDASE"/>
    <property type="match status" value="1"/>
</dbReference>
<dbReference type="EMBL" id="BAABDD010000006">
    <property type="protein sequence ID" value="GAA3737614.1"/>
    <property type="molecule type" value="Genomic_DNA"/>
</dbReference>
<dbReference type="SUPFAM" id="SSF56317">
    <property type="entry name" value="Carbon-nitrogen hydrolase"/>
    <property type="match status" value="2"/>
</dbReference>
<sequence>MTVHRVAAAQFFSGTDVVANLELCRDYISRAARDGAQLVVLPENSNRVRDYADREQCWEHAEVLGGAFVTGLCQAARTFGVYLAAGVDLRGDARPDVHICSVLIDPHGAIVGVHRKHVLWDYEYTLFVPGEEPYQVYETDLGRIGLLLCADGIVPDTPRALALAGAQILCNSLNSRGPDEFRVHVPLRAMENRVFHVAANTVGGPADAWPWMGGSQIVAPDGTRLADAGERAPGLAVADIDPAEADDKVMPEVGDLFAWRRTDLYTPLTRPLAELPVAPMCGPAPADMPARPVRVATLQVSHFPNTEWTITRALAQIDYAAGRGADVGVLPALFCFAPGEVAADPAAAATRSAEVLARLGTACAQARMWVVAHLVEECAGRYYSTGYLLDRAGRLRHTYRKTHLNSAERAWATPGERVDVVATEIGTIGLMLDDEVWAPEVARLLTLAGAELIAHPTDWRRPEAAYVAATERTEENRVHLVSCTRLDSPAAVGSQVLRADEFAPGQPIALMRYPTGHWSRPGFEEQLLVQLDLREANSKMMGHHLDPVATRAPGLYGAFLDPAAGSRGAGEPAAAGGASRAGG</sequence>
<dbReference type="InterPro" id="IPR036526">
    <property type="entry name" value="C-N_Hydrolase_sf"/>
</dbReference>
<proteinExistence type="inferred from homology"/>
<dbReference type="PROSITE" id="PS50263">
    <property type="entry name" value="CN_HYDROLASE"/>
    <property type="match status" value="2"/>
</dbReference>
<dbReference type="PANTHER" id="PTHR23088">
    <property type="entry name" value="NITRILASE-RELATED"/>
    <property type="match status" value="1"/>
</dbReference>